<sequence length="362" mass="40055">MGRSPCCDETGLKKGPWTPEEDQKLVKYIQKHGHGSWRALPRLAGLNRCGKSCRLRWTNYLRPDIKRGKFSQEEEQTILNLHSVLGNKWSAIASHLPGRTDNEIKNFWNTHLKKKLIQMGFDPMTHRPRADIFSSLPHLLALANFKELMDHPSWEEHAARLQAEAVQMARLQYLQFLFQPPPANGNTPTSTFTDMETINLLNSISSNSIKDGYSVLGSVHFESPNGSSSLGGTTSANLQSIHDSVSFSHLPDLLQIPCTTSTTTNSTISPPQTPVVMNKINNSNMVQGPESTPLMFSHGGSENSPNSPWFPSPSPTCFTSPPTRNTSISNLVDACSTSSYGEVAPSVWPDLLLDDSLFHEMA</sequence>
<dbReference type="GO" id="GO:0003677">
    <property type="term" value="F:DNA binding"/>
    <property type="evidence" value="ECO:0007669"/>
    <property type="project" value="UniProtKB-KW"/>
</dbReference>
<evidence type="ECO:0000313" key="7">
    <source>
        <dbReference type="EMBL" id="KAH7520586.1"/>
    </source>
</evidence>
<dbReference type="Pfam" id="PF00249">
    <property type="entry name" value="Myb_DNA-binding"/>
    <property type="match status" value="2"/>
</dbReference>
<dbReference type="InterPro" id="IPR009057">
    <property type="entry name" value="Homeodomain-like_sf"/>
</dbReference>
<accession>A0A978V020</accession>
<dbReference type="PROSITE" id="PS51294">
    <property type="entry name" value="HTH_MYB"/>
    <property type="match status" value="2"/>
</dbReference>
<reference evidence="7" key="1">
    <citation type="journal article" date="2021" name="Front. Plant Sci.">
        <title>Chromosome-Scale Genome Assembly for Chinese Sour Jujube and Insights Into Its Genome Evolution and Domestication Signature.</title>
        <authorList>
            <person name="Shen L.-Y."/>
            <person name="Luo H."/>
            <person name="Wang X.-L."/>
            <person name="Wang X.-M."/>
            <person name="Qiu X.-J."/>
            <person name="Liu H."/>
            <person name="Zhou S.-S."/>
            <person name="Jia K.-H."/>
            <person name="Nie S."/>
            <person name="Bao Y.-T."/>
            <person name="Zhang R.-G."/>
            <person name="Yun Q.-Z."/>
            <person name="Chai Y.-H."/>
            <person name="Lu J.-Y."/>
            <person name="Li Y."/>
            <person name="Zhao S.-W."/>
            <person name="Mao J.-F."/>
            <person name="Jia S.-G."/>
            <person name="Mao Y.-M."/>
        </authorList>
    </citation>
    <scope>NUCLEOTIDE SEQUENCE</scope>
    <source>
        <strain evidence="7">AT0</strain>
        <tissue evidence="7">Leaf</tissue>
    </source>
</reference>
<dbReference type="EMBL" id="JAEACU010000008">
    <property type="protein sequence ID" value="KAH7520586.1"/>
    <property type="molecule type" value="Genomic_DNA"/>
</dbReference>
<dbReference type="OrthoDB" id="2143914at2759"/>
<comment type="subcellular location">
    <subcellularLocation>
        <location evidence="1">Nucleus</location>
    </subcellularLocation>
</comment>
<dbReference type="InterPro" id="IPR017930">
    <property type="entry name" value="Myb_dom"/>
</dbReference>
<dbReference type="CDD" id="cd00167">
    <property type="entry name" value="SANT"/>
    <property type="match status" value="2"/>
</dbReference>
<dbReference type="InterPro" id="IPR001005">
    <property type="entry name" value="SANT/Myb"/>
</dbReference>
<feature type="domain" description="HTH myb-type" evidence="6">
    <location>
        <begin position="12"/>
        <end position="61"/>
    </location>
</feature>
<evidence type="ECO:0000256" key="4">
    <source>
        <dbReference type="ARBA" id="ARBA00023242"/>
    </source>
</evidence>
<dbReference type="PROSITE" id="PS50090">
    <property type="entry name" value="MYB_LIKE"/>
    <property type="match status" value="2"/>
</dbReference>
<evidence type="ECO:0000259" key="5">
    <source>
        <dbReference type="PROSITE" id="PS50090"/>
    </source>
</evidence>
<dbReference type="Gene3D" id="1.10.10.60">
    <property type="entry name" value="Homeodomain-like"/>
    <property type="match status" value="2"/>
</dbReference>
<proteinExistence type="predicted"/>
<protein>
    <submittedName>
        <fullName evidence="7">Uncharacterized protein</fullName>
    </submittedName>
</protein>
<dbReference type="Proteomes" id="UP000813462">
    <property type="component" value="Unassembled WGS sequence"/>
</dbReference>
<dbReference type="GO" id="GO:0005634">
    <property type="term" value="C:nucleus"/>
    <property type="evidence" value="ECO:0007669"/>
    <property type="project" value="UniProtKB-SubCell"/>
</dbReference>
<keyword evidence="4" id="KW-0539">Nucleus</keyword>
<dbReference type="SMART" id="SM00717">
    <property type="entry name" value="SANT"/>
    <property type="match status" value="2"/>
</dbReference>
<dbReference type="SUPFAM" id="SSF46689">
    <property type="entry name" value="Homeodomain-like"/>
    <property type="match status" value="1"/>
</dbReference>
<evidence type="ECO:0000259" key="6">
    <source>
        <dbReference type="PROSITE" id="PS51294"/>
    </source>
</evidence>
<organism evidence="7 8">
    <name type="scientific">Ziziphus jujuba var. spinosa</name>
    <dbReference type="NCBI Taxonomy" id="714518"/>
    <lineage>
        <taxon>Eukaryota</taxon>
        <taxon>Viridiplantae</taxon>
        <taxon>Streptophyta</taxon>
        <taxon>Embryophyta</taxon>
        <taxon>Tracheophyta</taxon>
        <taxon>Spermatophyta</taxon>
        <taxon>Magnoliopsida</taxon>
        <taxon>eudicotyledons</taxon>
        <taxon>Gunneridae</taxon>
        <taxon>Pentapetalae</taxon>
        <taxon>rosids</taxon>
        <taxon>fabids</taxon>
        <taxon>Rosales</taxon>
        <taxon>Rhamnaceae</taxon>
        <taxon>Paliureae</taxon>
        <taxon>Ziziphus</taxon>
    </lineage>
</organism>
<name>A0A978V020_ZIZJJ</name>
<evidence type="ECO:0000313" key="8">
    <source>
        <dbReference type="Proteomes" id="UP000813462"/>
    </source>
</evidence>
<dbReference type="AlphaFoldDB" id="A0A978V020"/>
<feature type="domain" description="Myb-like" evidence="5">
    <location>
        <begin position="9"/>
        <end position="61"/>
    </location>
</feature>
<evidence type="ECO:0000256" key="3">
    <source>
        <dbReference type="ARBA" id="ARBA00023125"/>
    </source>
</evidence>
<feature type="domain" description="HTH myb-type" evidence="6">
    <location>
        <begin position="62"/>
        <end position="116"/>
    </location>
</feature>
<evidence type="ECO:0000256" key="1">
    <source>
        <dbReference type="ARBA" id="ARBA00004123"/>
    </source>
</evidence>
<dbReference type="FunFam" id="1.10.10.60:FF:000001">
    <property type="entry name" value="MYB-related transcription factor"/>
    <property type="match status" value="1"/>
</dbReference>
<dbReference type="PANTHER" id="PTHR47994:SF11">
    <property type="entry name" value="BINDING PROTEIN, PUTATIVE-RELATED"/>
    <property type="match status" value="1"/>
</dbReference>
<gene>
    <name evidence="7" type="ORF">FEM48_Zijuj08G0160800</name>
</gene>
<dbReference type="FunFam" id="1.10.10.60:FF:000349">
    <property type="entry name" value="Transcription factor MYB39"/>
    <property type="match status" value="1"/>
</dbReference>
<dbReference type="InterPro" id="IPR015495">
    <property type="entry name" value="Myb_TF_plants"/>
</dbReference>
<feature type="domain" description="Myb-like" evidence="5">
    <location>
        <begin position="62"/>
        <end position="112"/>
    </location>
</feature>
<comment type="caution">
    <text evidence="7">The sequence shown here is derived from an EMBL/GenBank/DDBJ whole genome shotgun (WGS) entry which is preliminary data.</text>
</comment>
<evidence type="ECO:0000256" key="2">
    <source>
        <dbReference type="ARBA" id="ARBA00022737"/>
    </source>
</evidence>
<keyword evidence="3" id="KW-0238">DNA-binding</keyword>
<dbReference type="PANTHER" id="PTHR47994">
    <property type="entry name" value="F14D16.11-RELATED"/>
    <property type="match status" value="1"/>
</dbReference>
<keyword evidence="2" id="KW-0677">Repeat</keyword>